<protein>
    <submittedName>
        <fullName evidence="3">Glycosyltransferase</fullName>
    </submittedName>
</protein>
<accession>A0A4V3RSS8</accession>
<dbReference type="PANTHER" id="PTHR46401">
    <property type="entry name" value="GLYCOSYLTRANSFERASE WBBK-RELATED"/>
    <property type="match status" value="1"/>
</dbReference>
<evidence type="ECO:0000259" key="2">
    <source>
        <dbReference type="Pfam" id="PF00534"/>
    </source>
</evidence>
<evidence type="ECO:0000313" key="3">
    <source>
        <dbReference type="EMBL" id="TGY68279.1"/>
    </source>
</evidence>
<dbReference type="Gene3D" id="3.40.50.2000">
    <property type="entry name" value="Glycogen Phosphorylase B"/>
    <property type="match status" value="1"/>
</dbReference>
<dbReference type="SUPFAM" id="SSF53756">
    <property type="entry name" value="UDP-Glycosyltransferase/glycogen phosphorylase"/>
    <property type="match status" value="1"/>
</dbReference>
<evidence type="ECO:0000256" key="1">
    <source>
        <dbReference type="ARBA" id="ARBA00022679"/>
    </source>
</evidence>
<dbReference type="AlphaFoldDB" id="A0A4V3RSS8"/>
<gene>
    <name evidence="3" type="ORF">E5339_17160</name>
</gene>
<comment type="caution">
    <text evidence="3">The sequence shown here is derived from an EMBL/GenBank/DDBJ whole genome shotgun (WGS) entry which is preliminary data.</text>
</comment>
<dbReference type="RefSeq" id="WP_135952407.1">
    <property type="nucleotide sequence ID" value="NZ_CAOOJZ010000043.1"/>
</dbReference>
<reference evidence="3 4" key="1">
    <citation type="submission" date="2019-04" db="EMBL/GenBank/DDBJ databases">
        <title>Microbes associate with the intestines of laboratory mice.</title>
        <authorList>
            <person name="Navarre W."/>
            <person name="Wong E."/>
            <person name="Huang K."/>
            <person name="Tropini C."/>
            <person name="Ng K."/>
            <person name="Yu B."/>
        </authorList>
    </citation>
    <scope>NUCLEOTIDE SEQUENCE [LARGE SCALE GENOMIC DNA]</scope>
    <source>
        <strain evidence="3 4">NM22_B1</strain>
    </source>
</reference>
<dbReference type="EMBL" id="SRYJ01000043">
    <property type="protein sequence ID" value="TGY68279.1"/>
    <property type="molecule type" value="Genomic_DNA"/>
</dbReference>
<feature type="domain" description="Glycosyl transferase family 1" evidence="2">
    <location>
        <begin position="160"/>
        <end position="310"/>
    </location>
</feature>
<dbReference type="CDD" id="cd03801">
    <property type="entry name" value="GT4_PimA-like"/>
    <property type="match status" value="1"/>
</dbReference>
<dbReference type="InterPro" id="IPR001296">
    <property type="entry name" value="Glyco_trans_1"/>
</dbReference>
<evidence type="ECO:0000313" key="4">
    <source>
        <dbReference type="Proteomes" id="UP000310760"/>
    </source>
</evidence>
<dbReference type="PANTHER" id="PTHR46401:SF2">
    <property type="entry name" value="GLYCOSYLTRANSFERASE WBBK-RELATED"/>
    <property type="match status" value="1"/>
</dbReference>
<dbReference type="Proteomes" id="UP000310760">
    <property type="component" value="Unassembled WGS sequence"/>
</dbReference>
<sequence length="331" mass="37914">MKIAYLINVGLSVSPYNGIRIQAETWADELERQGHEVVRINPWKTIVWEEFDVVHCIGADRATDVLLMSLSKRCKNIMFSPVIDSIEPIGMYRFATLWGSKRFRLYSVNYAIRLSKPYIGKWFVRSQYEFEYVNKAYNVPAESISIIPLSFRTPICEKYPEKEPFCLHVSMLTDGRKNVLRLLEAAVKYQFKLVLAGSVRSNEEFAPLKCIIEANDNITYLGSVSDERLIALYKRAKVFALPSINEGVGMVAVEAASYGCDIVVTEIGGPKEYYSDMAYVVNPYNVDEIGKAVMNAMSESRFQPRLQKYIQDNYNLETCVGKMVNEYMRNR</sequence>
<organism evidence="3 4">
    <name type="scientific">Phocaeicola sartorii</name>
    <dbReference type="NCBI Taxonomy" id="671267"/>
    <lineage>
        <taxon>Bacteria</taxon>
        <taxon>Pseudomonadati</taxon>
        <taxon>Bacteroidota</taxon>
        <taxon>Bacteroidia</taxon>
        <taxon>Bacteroidales</taxon>
        <taxon>Bacteroidaceae</taxon>
        <taxon>Phocaeicola</taxon>
    </lineage>
</organism>
<dbReference type="GO" id="GO:0009103">
    <property type="term" value="P:lipopolysaccharide biosynthetic process"/>
    <property type="evidence" value="ECO:0007669"/>
    <property type="project" value="TreeGrafter"/>
</dbReference>
<dbReference type="GO" id="GO:0016757">
    <property type="term" value="F:glycosyltransferase activity"/>
    <property type="evidence" value="ECO:0007669"/>
    <property type="project" value="InterPro"/>
</dbReference>
<name>A0A4V3RSS8_9BACT</name>
<keyword evidence="1 3" id="KW-0808">Transferase</keyword>
<dbReference type="Pfam" id="PF00534">
    <property type="entry name" value="Glycos_transf_1"/>
    <property type="match status" value="1"/>
</dbReference>
<proteinExistence type="predicted"/>